<keyword evidence="2" id="KW-0560">Oxidoreductase</keyword>
<dbReference type="InterPro" id="IPR036291">
    <property type="entry name" value="NAD(P)-bd_dom_sf"/>
</dbReference>
<dbReference type="NCBIfam" id="NF004845">
    <property type="entry name" value="PRK06196.1"/>
    <property type="match status" value="1"/>
</dbReference>
<name>A0A4R9K712_9LEPT</name>
<keyword evidence="5" id="KW-1185">Reference proteome</keyword>
<reference evidence="4" key="1">
    <citation type="journal article" date="2019" name="PLoS Negl. Trop. Dis.">
        <title>Revisiting the worldwide diversity of Leptospira species in the environment.</title>
        <authorList>
            <person name="Vincent A.T."/>
            <person name="Schiettekatte O."/>
            <person name="Bourhy P."/>
            <person name="Veyrier F.J."/>
            <person name="Picardeau M."/>
        </authorList>
    </citation>
    <scope>NUCLEOTIDE SEQUENCE [LARGE SCALE GENOMIC DNA]</scope>
    <source>
        <strain evidence="4">201702455</strain>
    </source>
</reference>
<comment type="caution">
    <text evidence="4">The sequence shown here is derived from an EMBL/GenBank/DDBJ whole genome shotgun (WGS) entry which is preliminary data.</text>
</comment>
<dbReference type="PRINTS" id="PR00081">
    <property type="entry name" value="GDHRDH"/>
</dbReference>
<dbReference type="Pfam" id="PF00106">
    <property type="entry name" value="adh_short"/>
    <property type="match status" value="1"/>
</dbReference>
<protein>
    <recommendedName>
        <fullName evidence="3">Probable oxidoreductase</fullName>
    </recommendedName>
</protein>
<dbReference type="InterPro" id="IPR002347">
    <property type="entry name" value="SDR_fam"/>
</dbReference>
<dbReference type="Gene3D" id="3.40.50.720">
    <property type="entry name" value="NAD(P)-binding Rossmann-like Domain"/>
    <property type="match status" value="1"/>
</dbReference>
<dbReference type="GO" id="GO:0016491">
    <property type="term" value="F:oxidoreductase activity"/>
    <property type="evidence" value="ECO:0007669"/>
    <property type="project" value="UniProtKB-KW"/>
</dbReference>
<sequence>MNTTQNPIHSGFGAASTAEDVIKGIDLKGKTAIVTGGYSGIGVETSRVLRKAGAEVIVPVRNRDKAKETLKGIDVEIEELNLMDPNSIESFAKKFLSSGRPLHILINSAGIMANPLTRDPRGYESQFSTNHLGHFLLTSKLWPALLKANGSRVVSVSSRGHRYSPIVFEDPNFQNREYDPMLAYGQSKTANVLFALELDKRGKAEGVRSFSVHPGVIVDTDLGIHIPKESLLKMGVIDSQGNSILDPSRQLKTVEQGASTSIWCATSPKLNEKGGVYCENNDIASIVSDLKPKDPLIGADEKGNYGVFPHAVDPEAATRLWALSEQLVFQGKGSWL</sequence>
<dbReference type="PANTHER" id="PTHR24320">
    <property type="entry name" value="RETINOL DEHYDROGENASE"/>
    <property type="match status" value="1"/>
</dbReference>
<dbReference type="CDD" id="cd05327">
    <property type="entry name" value="retinol-DH_like_SDR_c_like"/>
    <property type="match status" value="1"/>
</dbReference>
<dbReference type="EMBL" id="RQGF01000020">
    <property type="protein sequence ID" value="TGL62068.1"/>
    <property type="molecule type" value="Genomic_DNA"/>
</dbReference>
<dbReference type="RefSeq" id="WP_135649156.1">
    <property type="nucleotide sequence ID" value="NZ_RQGF01000020.1"/>
</dbReference>
<dbReference type="OrthoDB" id="9809821at2"/>
<dbReference type="SUPFAM" id="SSF51735">
    <property type="entry name" value="NAD(P)-binding Rossmann-fold domains"/>
    <property type="match status" value="1"/>
</dbReference>
<evidence type="ECO:0000313" key="4">
    <source>
        <dbReference type="EMBL" id="TGL62068.1"/>
    </source>
</evidence>
<evidence type="ECO:0000256" key="3">
    <source>
        <dbReference type="ARBA" id="ARBA00071493"/>
    </source>
</evidence>
<dbReference type="AlphaFoldDB" id="A0A4R9K712"/>
<evidence type="ECO:0000313" key="5">
    <source>
        <dbReference type="Proteomes" id="UP000297762"/>
    </source>
</evidence>
<accession>A0A4R9K712</accession>
<dbReference type="FunFam" id="3.40.50.720:FF:000594">
    <property type="entry name" value="Short-chain oxidoreductase"/>
    <property type="match status" value="1"/>
</dbReference>
<evidence type="ECO:0000256" key="1">
    <source>
        <dbReference type="ARBA" id="ARBA00006484"/>
    </source>
</evidence>
<evidence type="ECO:0000256" key="2">
    <source>
        <dbReference type="ARBA" id="ARBA00023002"/>
    </source>
</evidence>
<comment type="similarity">
    <text evidence="1">Belongs to the short-chain dehydrogenases/reductases (SDR) family.</text>
</comment>
<dbReference type="PANTHER" id="PTHR24320:SF283">
    <property type="entry name" value="RETINOL DEHYDROGENASE 11"/>
    <property type="match status" value="1"/>
</dbReference>
<proteinExistence type="inferred from homology"/>
<dbReference type="Proteomes" id="UP000297762">
    <property type="component" value="Unassembled WGS sequence"/>
</dbReference>
<gene>
    <name evidence="4" type="ORF">EHQ64_09000</name>
</gene>
<organism evidence="4 5">
    <name type="scientific">Leptospira sarikeiensis</name>
    <dbReference type="NCBI Taxonomy" id="2484943"/>
    <lineage>
        <taxon>Bacteria</taxon>
        <taxon>Pseudomonadati</taxon>
        <taxon>Spirochaetota</taxon>
        <taxon>Spirochaetia</taxon>
        <taxon>Leptospirales</taxon>
        <taxon>Leptospiraceae</taxon>
        <taxon>Leptospira</taxon>
    </lineage>
</organism>